<reference evidence="1" key="1">
    <citation type="submission" date="2021-03" db="EMBL/GenBank/DDBJ databases">
        <authorList>
            <person name="Wang G."/>
        </authorList>
    </citation>
    <scope>NUCLEOTIDE SEQUENCE</scope>
    <source>
        <strain evidence="1">KCTC 12899</strain>
    </source>
</reference>
<protein>
    <submittedName>
        <fullName evidence="1">Uncharacterized protein</fullName>
    </submittedName>
</protein>
<name>A0A8J7Q613_9BACT</name>
<gene>
    <name evidence="1" type="ORF">J3U88_09990</name>
</gene>
<dbReference type="AlphaFoldDB" id="A0A8J7Q613"/>
<proteinExistence type="predicted"/>
<evidence type="ECO:0000313" key="2">
    <source>
        <dbReference type="Proteomes" id="UP000664417"/>
    </source>
</evidence>
<comment type="caution">
    <text evidence="1">The sequence shown here is derived from an EMBL/GenBank/DDBJ whole genome shotgun (WGS) entry which is preliminary data.</text>
</comment>
<evidence type="ECO:0000313" key="1">
    <source>
        <dbReference type="EMBL" id="MBO1318792.1"/>
    </source>
</evidence>
<dbReference type="RefSeq" id="WP_207858539.1">
    <property type="nucleotide sequence ID" value="NZ_JAFREP010000007.1"/>
</dbReference>
<dbReference type="EMBL" id="JAFREP010000007">
    <property type="protein sequence ID" value="MBO1318792.1"/>
    <property type="molecule type" value="Genomic_DNA"/>
</dbReference>
<keyword evidence="2" id="KW-1185">Reference proteome</keyword>
<sequence length="253" mass="27648">MKLLKSMRLRLEKARANAHALNRNPIIADLPAFEAATTLSETLTTSALSLVADLKVLRNLSLQLAKSVAAQSETVQAQIQAGESSAAEDPPAENNPDPLILARRLADMNLATHPRMHANLTFLVDSRQWLIAYALSLETITDLLATHEAPTIADALLQRLTAVADTLEEQRAVWDQEAVVIAQLEGLAEAAANIAQPLAADRITPFDTYLQVLTLWTEISSTFQQHLQELATQTQRHLEATRAVEQSLGIPND</sequence>
<dbReference type="Proteomes" id="UP000664417">
    <property type="component" value="Unassembled WGS sequence"/>
</dbReference>
<accession>A0A8J7Q613</accession>
<organism evidence="1 2">
    <name type="scientific">Acanthopleuribacter pedis</name>
    <dbReference type="NCBI Taxonomy" id="442870"/>
    <lineage>
        <taxon>Bacteria</taxon>
        <taxon>Pseudomonadati</taxon>
        <taxon>Acidobacteriota</taxon>
        <taxon>Holophagae</taxon>
        <taxon>Acanthopleuribacterales</taxon>
        <taxon>Acanthopleuribacteraceae</taxon>
        <taxon>Acanthopleuribacter</taxon>
    </lineage>
</organism>